<dbReference type="SMART" id="SM00355">
    <property type="entry name" value="ZnF_C2H2"/>
    <property type="match status" value="2"/>
</dbReference>
<proteinExistence type="predicted"/>
<organism evidence="2">
    <name type="scientific">viral metagenome</name>
    <dbReference type="NCBI Taxonomy" id="1070528"/>
    <lineage>
        <taxon>unclassified sequences</taxon>
        <taxon>metagenomes</taxon>
        <taxon>organismal metagenomes</taxon>
    </lineage>
</organism>
<dbReference type="EMBL" id="MN738893">
    <property type="protein sequence ID" value="QHT30180.1"/>
    <property type="molecule type" value="Genomic_DNA"/>
</dbReference>
<dbReference type="Gene3D" id="3.30.160.60">
    <property type="entry name" value="Classic Zinc Finger"/>
    <property type="match status" value="1"/>
</dbReference>
<feature type="domain" description="C2H2-type" evidence="1">
    <location>
        <begin position="53"/>
        <end position="83"/>
    </location>
</feature>
<reference evidence="2" key="1">
    <citation type="journal article" date="2020" name="Nature">
        <title>Giant virus diversity and host interactions through global metagenomics.</title>
        <authorList>
            <person name="Schulz F."/>
            <person name="Roux S."/>
            <person name="Paez-Espino D."/>
            <person name="Jungbluth S."/>
            <person name="Walsh D.A."/>
            <person name="Denef V.J."/>
            <person name="McMahon K.D."/>
            <person name="Konstantinidis K.T."/>
            <person name="Eloe-Fadrosh E.A."/>
            <person name="Kyrpides N.C."/>
            <person name="Woyke T."/>
        </authorList>
    </citation>
    <scope>NUCLEOTIDE SEQUENCE</scope>
    <source>
        <strain evidence="2">GVMAG-M-3300009149-34</strain>
    </source>
</reference>
<accession>A0A6C0EPA2</accession>
<dbReference type="AlphaFoldDB" id="A0A6C0EPA2"/>
<dbReference type="PROSITE" id="PS50157">
    <property type="entry name" value="ZINC_FINGER_C2H2_2"/>
    <property type="match status" value="1"/>
</dbReference>
<name>A0A6C0EPA2_9ZZZZ</name>
<evidence type="ECO:0000313" key="2">
    <source>
        <dbReference type="EMBL" id="QHT30180.1"/>
    </source>
</evidence>
<protein>
    <recommendedName>
        <fullName evidence="1">C2H2-type domain-containing protein</fullName>
    </recommendedName>
</protein>
<sequence length="316" mass="36966">MDNKNLQKNSKKYYCKKCDYTSRNKNDFRRHLSTTKHKMDNAPITRITPKAGYHCMVCDKNYKYASGLSKHKKKCVLSSDEGPFENVIIEMDTTPVENGPVDLEKKFLKQEVAELKIMMKQILNNQVESTTNLETLNEVIPKMGNIYNNRMSINIYLNEKCKDAMNLTDFVDNVKVSLEDILYTKNHGFVKGISNIFVKQLQDMEPTQRPIHCSDKKRLQFYVKDADKWEKDNSHEKIDKTIDDITYKQIKQVKLWEKTHPNYLEDDDLLMEWQTLIRNMTGGTDSHHGLEKEKSSIKRELGMSVEVKNELVDKKI</sequence>
<evidence type="ECO:0000259" key="1">
    <source>
        <dbReference type="PROSITE" id="PS50157"/>
    </source>
</evidence>
<dbReference type="InterPro" id="IPR013087">
    <property type="entry name" value="Znf_C2H2_type"/>
</dbReference>